<feature type="signal peptide" evidence="2">
    <location>
        <begin position="1"/>
        <end position="17"/>
    </location>
</feature>
<comment type="caution">
    <text evidence="3">The sequence shown here is derived from an EMBL/GenBank/DDBJ whole genome shotgun (WGS) entry which is preliminary data.</text>
</comment>
<feature type="region of interest" description="Disordered" evidence="1">
    <location>
        <begin position="22"/>
        <end position="44"/>
    </location>
</feature>
<evidence type="ECO:0008006" key="5">
    <source>
        <dbReference type="Google" id="ProtNLM"/>
    </source>
</evidence>
<evidence type="ECO:0000256" key="2">
    <source>
        <dbReference type="SAM" id="SignalP"/>
    </source>
</evidence>
<gene>
    <name evidence="3" type="ORF">IPJ38_05435</name>
</gene>
<dbReference type="Proteomes" id="UP000739411">
    <property type="component" value="Unassembled WGS sequence"/>
</dbReference>
<keyword evidence="2" id="KW-0732">Signal</keyword>
<organism evidence="3 4">
    <name type="scientific">Candidatus Dechloromonas phosphorivorans</name>
    <dbReference type="NCBI Taxonomy" id="2899244"/>
    <lineage>
        <taxon>Bacteria</taxon>
        <taxon>Pseudomonadati</taxon>
        <taxon>Pseudomonadota</taxon>
        <taxon>Betaproteobacteria</taxon>
        <taxon>Rhodocyclales</taxon>
        <taxon>Azonexaceae</taxon>
        <taxon>Dechloromonas</taxon>
    </lineage>
</organism>
<reference evidence="3 4" key="1">
    <citation type="submission" date="2020-10" db="EMBL/GenBank/DDBJ databases">
        <title>Connecting structure to function with the recovery of over 1000 high-quality activated sludge metagenome-assembled genomes encoding full-length rRNA genes using long-read sequencing.</title>
        <authorList>
            <person name="Singleton C.M."/>
            <person name="Petriglieri F."/>
            <person name="Kristensen J.M."/>
            <person name="Kirkegaard R.H."/>
            <person name="Michaelsen T.Y."/>
            <person name="Andersen M.H."/>
            <person name="Karst S.M."/>
            <person name="Dueholm M.S."/>
            <person name="Nielsen P.H."/>
            <person name="Albertsen M."/>
        </authorList>
    </citation>
    <scope>NUCLEOTIDE SEQUENCE [LARGE SCALE GENOMIC DNA]</scope>
    <source>
        <strain evidence="3">EsbW_18-Q3-R4-48_BATAC.463</strain>
    </source>
</reference>
<dbReference type="AlphaFoldDB" id="A0A935K2Q8"/>
<dbReference type="EMBL" id="JADJMS010000011">
    <property type="protein sequence ID" value="MBK7414627.1"/>
    <property type="molecule type" value="Genomic_DNA"/>
</dbReference>
<protein>
    <recommendedName>
        <fullName evidence="5">Lipoprotein</fullName>
    </recommendedName>
</protein>
<evidence type="ECO:0000313" key="4">
    <source>
        <dbReference type="Proteomes" id="UP000739411"/>
    </source>
</evidence>
<sequence length="177" mass="19886">MRRTWAFLVALLLAACAEVEKTPAPEPAEKSSPEKPSTATSTPKFKSDTLKYLAKRHIEVQPTRPLNIRSRCTHKDAIGTTTRLDLLVKDAEVQSFTAQVTMKGYGTCSFNLNDFEQSEKLPQALLKHKHESGCSVRMWEQGQKITIAFNSCPKSCEKDAFSYLWPIMVEAKSGRCF</sequence>
<feature type="compositionally biased region" description="Basic and acidic residues" evidence="1">
    <location>
        <begin position="22"/>
        <end position="33"/>
    </location>
</feature>
<dbReference type="PROSITE" id="PS51257">
    <property type="entry name" value="PROKAR_LIPOPROTEIN"/>
    <property type="match status" value="1"/>
</dbReference>
<feature type="chain" id="PRO_5037081748" description="Lipoprotein" evidence="2">
    <location>
        <begin position="18"/>
        <end position="177"/>
    </location>
</feature>
<accession>A0A935K2Q8</accession>
<evidence type="ECO:0000256" key="1">
    <source>
        <dbReference type="SAM" id="MobiDB-lite"/>
    </source>
</evidence>
<evidence type="ECO:0000313" key="3">
    <source>
        <dbReference type="EMBL" id="MBK7414627.1"/>
    </source>
</evidence>
<proteinExistence type="predicted"/>
<name>A0A935K2Q8_9RHOO</name>